<name>A0A5C1K5X6_9CAUD</name>
<dbReference type="Proteomes" id="UP000322075">
    <property type="component" value="Segment"/>
</dbReference>
<dbReference type="Pfam" id="PF13589">
    <property type="entry name" value="HATPase_c_3"/>
    <property type="match status" value="1"/>
</dbReference>
<dbReference type="EMBL" id="MK863032">
    <property type="protein sequence ID" value="QEM41152.1"/>
    <property type="molecule type" value="Genomic_DNA"/>
</dbReference>
<dbReference type="Gene3D" id="3.30.565.10">
    <property type="entry name" value="Histidine kinase-like ATPase, C-terminal domain"/>
    <property type="match status" value="1"/>
</dbReference>
<protein>
    <submittedName>
        <fullName evidence="1">Uncharacterized protein</fullName>
    </submittedName>
</protein>
<sequence length="805" mass="91118">MQVSQQADQITHAVVGQQESISMGVSDSAALMHILSATLYTYPKLAAIREVTCNGWDGHIMVGKTDVPLEITISDTEIKVQDFGPGIPHAKIGEIYGVYGNSTKRDDSTQTGGFGLGSKAPFAVTDNFQVISCHEGMKTIYRVSKSSMEVGGKPSINKIMDMPTEESGITVSFNIKAGEQGEYLKLIKEVLLLGGILARVNKAEPMEPLPLLESPTGFIISSVNGTLLNRINVRYGNVVYPVPSHTGFASEWNIVMSQMNKLWHGANIIFMAPPDGVSIAPSREALIFTDLTVATIKGLLAQFTEDDIKGCEKTVKQISREMLNKTVDRLPPPVTPYELDKAVFIPADMYPKGARHESGAYAYSIKRARMAFLMRDLNQNQEGEHVRLKRFRKAIEQQAFMDMKFARELLKAYIQHRTDRRANRTYSRMTAMVHKFITLPLYQAIDAHPKMARERLWISQNYASNLIRLKDRTCGDFDNAISHLFKRVLIVRSKSAAEEFLNKEYRKEYNRPDGWVVYVCHSHPDRITEAKQVFDKLDYEVHGYKLEVEPRIKKSDDPDWVPAERKASVKRKGYMSLRDAYDPVKETFLLSTAREVKEPSNLKEPMAWIMLHNKSHHKEGRWTVGFGAEQSKAINKLWGDKIAVVTPAQAEALKKKGIENMQTYVNTFVDDALSAKQDYRRYLAFGRHLLRYGGRPHSEVCAVIYNMLPHEELMKELGIRFHISAETQLLVNFMDGLDEVSAPKCHALIHKVKKSPKVDEIGMKIKNSKWRKFLDMDFLAQQLDTSKAGSEEQEIAFSVVKHLLK</sequence>
<proteinExistence type="predicted"/>
<organism evidence="1 2">
    <name type="scientific">Pseudomonas phage Zuri</name>
    <dbReference type="NCBI Taxonomy" id="2604899"/>
    <lineage>
        <taxon>Viruses</taxon>
        <taxon>Duplodnaviria</taxon>
        <taxon>Heunggongvirae</taxon>
        <taxon>Uroviricota</taxon>
        <taxon>Caudoviricetes</taxon>
        <taxon>Schitoviridae</taxon>
        <taxon>Zurivirus</taxon>
        <taxon>Zurivirus zuri</taxon>
    </lineage>
</organism>
<dbReference type="SUPFAM" id="SSF55874">
    <property type="entry name" value="ATPase domain of HSP90 chaperone/DNA topoisomerase II/histidine kinase"/>
    <property type="match status" value="1"/>
</dbReference>
<gene>
    <name evidence="1" type="ORF">Zuri_55</name>
</gene>
<accession>A0A5C1K5X6</accession>
<evidence type="ECO:0000313" key="1">
    <source>
        <dbReference type="EMBL" id="QEM41152.1"/>
    </source>
</evidence>
<evidence type="ECO:0000313" key="2">
    <source>
        <dbReference type="Proteomes" id="UP000322075"/>
    </source>
</evidence>
<dbReference type="InterPro" id="IPR036890">
    <property type="entry name" value="HATPase_C_sf"/>
</dbReference>
<keyword evidence="2" id="KW-1185">Reference proteome</keyword>
<reference evidence="1" key="1">
    <citation type="submission" date="2019-04" db="EMBL/GenBank/DDBJ databases">
        <authorList>
            <person name="Assadpour T."/>
            <person name="Ahmed J."/>
            <person name="Anderson S."/>
            <person name="Espinosa K."/>
            <person name="Gadsden T."/>
            <person name="Graham A."/>
            <person name="Hajjar W."/>
            <person name="Howard T."/>
            <person name="Lacafta O."/>
            <person name="Matney K."/>
            <person name="Matsen K."/>
            <person name="Osu J."/>
            <person name="Rupe E."/>
            <person name="Sang H."/>
            <person name="Wadi S."/>
            <person name="McNeal J."/>
            <person name="Temple L."/>
        </authorList>
    </citation>
    <scope>NUCLEOTIDE SEQUENCE [LARGE SCALE GENOMIC DNA]</scope>
</reference>